<dbReference type="GO" id="GO:0004867">
    <property type="term" value="F:serine-type endopeptidase inhibitor activity"/>
    <property type="evidence" value="ECO:0007669"/>
    <property type="project" value="UniProtKB-KW"/>
</dbReference>
<feature type="domain" description="BPTI/Kunitz inhibitor" evidence="5">
    <location>
        <begin position="25"/>
        <end position="75"/>
    </location>
</feature>
<proteinExistence type="evidence at transcript level"/>
<dbReference type="CDD" id="cd22620">
    <property type="entry name" value="Kunitz_KTT"/>
    <property type="match status" value="1"/>
</dbReference>
<keyword evidence="3" id="KW-1015">Disulfide bond</keyword>
<accession>A0A0U3YD57</accession>
<dbReference type="PROSITE" id="PS50279">
    <property type="entry name" value="BPTI_KUNITZ_2"/>
    <property type="match status" value="1"/>
</dbReference>
<evidence type="ECO:0000313" key="6">
    <source>
        <dbReference type="EMBL" id="ALX72370.1"/>
    </source>
</evidence>
<dbReference type="SUPFAM" id="SSF57362">
    <property type="entry name" value="BPTI-like"/>
    <property type="match status" value="1"/>
</dbReference>
<dbReference type="InterPro" id="IPR036880">
    <property type="entry name" value="Kunitz_BPTI_sf"/>
</dbReference>
<dbReference type="AlphaFoldDB" id="A0A0U3YD57"/>
<keyword evidence="4" id="KW-0732">Signal</keyword>
<keyword evidence="2" id="KW-0722">Serine protease inhibitor</keyword>
<dbReference type="EMBL" id="KU365872">
    <property type="protein sequence ID" value="ALX72370.1"/>
    <property type="molecule type" value="mRNA"/>
</dbReference>
<dbReference type="PANTHER" id="PTHR10083:SF374">
    <property type="entry name" value="BPTI_KUNITZ INHIBITOR DOMAIN-CONTAINING PROTEIN"/>
    <property type="match status" value="1"/>
</dbReference>
<organism evidence="6">
    <name type="scientific">Odontobuthus doriae</name>
    <name type="common">Yellow Iranian scorpion</name>
    <dbReference type="NCBI Taxonomy" id="342590"/>
    <lineage>
        <taxon>Eukaryota</taxon>
        <taxon>Metazoa</taxon>
        <taxon>Ecdysozoa</taxon>
        <taxon>Arthropoda</taxon>
        <taxon>Chelicerata</taxon>
        <taxon>Arachnida</taxon>
        <taxon>Scorpiones</taxon>
        <taxon>Buthida</taxon>
        <taxon>Buthoidea</taxon>
        <taxon>Buthidae</taxon>
        <taxon>Odontobuthus</taxon>
    </lineage>
</organism>
<evidence type="ECO:0000259" key="5">
    <source>
        <dbReference type="PROSITE" id="PS50279"/>
    </source>
</evidence>
<dbReference type="PRINTS" id="PR00759">
    <property type="entry name" value="BASICPTASE"/>
</dbReference>
<dbReference type="PANTHER" id="PTHR10083">
    <property type="entry name" value="KUNITZ-TYPE PROTEASE INHIBITOR-RELATED"/>
    <property type="match status" value="1"/>
</dbReference>
<dbReference type="Pfam" id="PF00014">
    <property type="entry name" value="Kunitz_BPTI"/>
    <property type="match status" value="1"/>
</dbReference>
<dbReference type="InterPro" id="IPR002223">
    <property type="entry name" value="Kunitz_BPTI"/>
</dbReference>
<evidence type="ECO:0000256" key="4">
    <source>
        <dbReference type="SAM" id="SignalP"/>
    </source>
</evidence>
<reference evidence="6" key="1">
    <citation type="submission" date="2015-12" db="EMBL/GenBank/DDBJ databases">
        <title>First venom gland Transcriptomic analysis of Iranian yellow scorpion 'Odonthubuthus doriae'.</title>
        <authorList>
            <person name="Naderi Soorki M."/>
            <person name="Galehdari H."/>
            <person name="Jalali A."/>
            <person name="Baradaran M."/>
        </authorList>
    </citation>
    <scope>NUCLEOTIDE SEQUENCE</scope>
</reference>
<sequence length="80" mass="8935">MKSAVIVAITLCCLFNLYANAKKDCSLPVDTGKGKGWFLRYYYNKNSKTCETFIYGGIGGNKNNFLNKENCCKICNAENC</sequence>
<dbReference type="GO" id="GO:0044562">
    <property type="term" value="P:venom-mediated inhibition of voltage-gated potassium channel activity"/>
    <property type="evidence" value="ECO:0007669"/>
    <property type="project" value="UniProtKB-ARBA"/>
</dbReference>
<evidence type="ECO:0000256" key="3">
    <source>
        <dbReference type="ARBA" id="ARBA00023157"/>
    </source>
</evidence>
<feature type="signal peptide" evidence="4">
    <location>
        <begin position="1"/>
        <end position="21"/>
    </location>
</feature>
<protein>
    <submittedName>
        <fullName evidence="6">Venom protein VP5</fullName>
    </submittedName>
</protein>
<gene>
    <name evidence="6" type="primary">VP5</name>
</gene>
<keyword evidence="1" id="KW-0646">Protease inhibitor</keyword>
<evidence type="ECO:0000256" key="2">
    <source>
        <dbReference type="ARBA" id="ARBA00022900"/>
    </source>
</evidence>
<evidence type="ECO:0000256" key="1">
    <source>
        <dbReference type="ARBA" id="ARBA00022690"/>
    </source>
</evidence>
<feature type="chain" id="PRO_5006846472" evidence="4">
    <location>
        <begin position="22"/>
        <end position="80"/>
    </location>
</feature>
<dbReference type="SMART" id="SM00131">
    <property type="entry name" value="KU"/>
    <property type="match status" value="1"/>
</dbReference>
<dbReference type="InterPro" id="IPR050098">
    <property type="entry name" value="TFPI/VKTCI-like"/>
</dbReference>
<dbReference type="Gene3D" id="4.10.410.10">
    <property type="entry name" value="Pancreatic trypsin inhibitor Kunitz domain"/>
    <property type="match status" value="1"/>
</dbReference>
<name>A0A0U3YD57_ODODO</name>